<dbReference type="InterPro" id="IPR036412">
    <property type="entry name" value="HAD-like_sf"/>
</dbReference>
<dbReference type="SUPFAM" id="SSF56784">
    <property type="entry name" value="HAD-like"/>
    <property type="match status" value="1"/>
</dbReference>
<keyword evidence="4" id="KW-1185">Reference proteome</keyword>
<feature type="signal peptide" evidence="2">
    <location>
        <begin position="1"/>
        <end position="17"/>
    </location>
</feature>
<proteinExistence type="predicted"/>
<dbReference type="Gene3D" id="3.40.50.1000">
    <property type="entry name" value="HAD superfamily/HAD-like"/>
    <property type="match status" value="1"/>
</dbReference>
<evidence type="ECO:0000313" key="3">
    <source>
        <dbReference type="EMBL" id="WXL28856.1"/>
    </source>
</evidence>
<gene>
    <name evidence="3" type="ORF">WG617_02370</name>
</gene>
<evidence type="ECO:0000256" key="1">
    <source>
        <dbReference type="ARBA" id="ARBA00022729"/>
    </source>
</evidence>
<dbReference type="InterPro" id="IPR005519">
    <property type="entry name" value="Acid_phosphat_B-like"/>
</dbReference>
<reference evidence="3" key="1">
    <citation type="submission" date="2024-03" db="EMBL/GenBank/DDBJ databases">
        <title>Complete genome sequence of Mycoplasma felifaucium Z921 isolated from the trachea of a cheetah.</title>
        <authorList>
            <person name="Spergser J."/>
        </authorList>
    </citation>
    <scope>NUCLEOTIDE SEQUENCE [LARGE SCALE GENOMIC DNA]</scope>
    <source>
        <strain evidence="3">Z921</strain>
    </source>
</reference>
<evidence type="ECO:0000313" key="4">
    <source>
        <dbReference type="Proteomes" id="UP001477443"/>
    </source>
</evidence>
<accession>A0ABZ2RS00</accession>
<protein>
    <submittedName>
        <fullName evidence="3">HAD family acid phosphatase</fullName>
    </submittedName>
</protein>
<dbReference type="RefSeq" id="WP_338822402.1">
    <property type="nucleotide sequence ID" value="NZ_CP148067.1"/>
</dbReference>
<evidence type="ECO:0000256" key="2">
    <source>
        <dbReference type="SAM" id="SignalP"/>
    </source>
</evidence>
<dbReference type="Pfam" id="PF03767">
    <property type="entry name" value="Acid_phosphat_B"/>
    <property type="match status" value="1"/>
</dbReference>
<dbReference type="InterPro" id="IPR023214">
    <property type="entry name" value="HAD_sf"/>
</dbReference>
<keyword evidence="1 2" id="KW-0732">Signal</keyword>
<sequence>MKFKKLFLGAFSTAIVAAPMALSVSCNDTKKEAKSFDKLSFDEQKTAVQTAYANLSADQKMDFVKSLDMKKTLSDDQVAKLISVLNKDAAMIGGIIWYIKSVESYIAKDAAYAAAKIAFENLKKRADTDNMDYSQNFNTAQKVVNPASGKSIPVIFMDIDETVLQNDITESYAMLHGGFNMADKEREDVKGLRFALPGVVEFINYVQENGALVAYNSDMSQSTLVRDKVAENLKKAGVKFVQNYQFWMRGSMPYLATNENEITNELTANMSKDELKTLAGKTKFTENFSAKPWRTWDNIAAAETLGKLVYKTDRMNGLDANTEGWNLGAEQAGSGDKVVMKTTMRIGDNYNDFFDRQSKKLTNDEKVKTYLDEDGLRKLFMPEGGEGLKYDTKTKKFVKLGYHQAYIMVPGNAEYGGWTDEYGYGNYYDLWKALQAIQENPKYAQGPSADANGGALRP</sequence>
<feature type="chain" id="PRO_5046882349" evidence="2">
    <location>
        <begin position="18"/>
        <end position="458"/>
    </location>
</feature>
<dbReference type="Proteomes" id="UP001477443">
    <property type="component" value="Chromosome"/>
</dbReference>
<organism evidence="3 4">
    <name type="scientific">Mycoplasmopsis felifaucium</name>
    <dbReference type="NCBI Taxonomy" id="35768"/>
    <lineage>
        <taxon>Bacteria</taxon>
        <taxon>Bacillati</taxon>
        <taxon>Mycoplasmatota</taxon>
        <taxon>Mycoplasmoidales</taxon>
        <taxon>Metamycoplasmataceae</taxon>
        <taxon>Mycoplasmopsis</taxon>
    </lineage>
</organism>
<dbReference type="PROSITE" id="PS51257">
    <property type="entry name" value="PROKAR_LIPOPROTEIN"/>
    <property type="match status" value="1"/>
</dbReference>
<name>A0ABZ2RS00_9BACT</name>
<dbReference type="EMBL" id="CP148067">
    <property type="protein sequence ID" value="WXL28856.1"/>
    <property type="molecule type" value="Genomic_DNA"/>
</dbReference>